<name>C6XSE5_PEDHD</name>
<protein>
    <submittedName>
        <fullName evidence="2">PAS sensor protein</fullName>
    </submittedName>
</protein>
<keyword evidence="3" id="KW-1185">Reference proteome</keyword>
<dbReference type="SUPFAM" id="SSF55785">
    <property type="entry name" value="PYP-like sensor domain (PAS domain)"/>
    <property type="match status" value="2"/>
</dbReference>
<evidence type="ECO:0000313" key="2">
    <source>
        <dbReference type="EMBL" id="ACU03490.1"/>
    </source>
</evidence>
<sequence length="429" mass="49616">MFHQNILIVRESVSDNDKNLINLLLNIGYEQSQIVSVPAQKIPFVDCEVIFLLTEAMEQTAVFIPQINTDFPDVPLILIIGTTTAEQPFPVGTDDWLLESWLQPLLLKKTIQLAIERKQNTCNYLSIFRENPSPMYIYEKGTFQFLEANTAALRQYGYTREEFLELTAKDIRPVDELEAFYKINEELPAAYSNAGIWQHIRKNGEIFYVHIFTHQIRFAGKICKLVTAIDIDVTVKAENALKKKAKEIENILESITDGFFTVNRNWELTYINKAFEKIIQTSRIGIIGKNLWEYFPEARDLAYFQLYQKALSENVSVHFEEFYPPLNIWLSVNAYPTDSGLAVYFTDNTAQQNYQHKIEVQNKKFKEIAWVQAHQIRGPVSNLLGLVDLFNIEPDDPDNLELLARVKHTAIQMDESIKEIVHLTRKIES</sequence>
<dbReference type="RefSeq" id="WP_012781434.1">
    <property type="nucleotide sequence ID" value="NC_013061.1"/>
</dbReference>
<proteinExistence type="predicted"/>
<dbReference type="InterPro" id="IPR013656">
    <property type="entry name" value="PAS_4"/>
</dbReference>
<dbReference type="Pfam" id="PF13426">
    <property type="entry name" value="PAS_9"/>
    <property type="match status" value="1"/>
</dbReference>
<evidence type="ECO:0000313" key="3">
    <source>
        <dbReference type="Proteomes" id="UP000000852"/>
    </source>
</evidence>
<feature type="domain" description="PAS" evidence="1">
    <location>
        <begin position="244"/>
        <end position="314"/>
    </location>
</feature>
<dbReference type="SMART" id="SM00091">
    <property type="entry name" value="PAS"/>
    <property type="match status" value="2"/>
</dbReference>
<dbReference type="OrthoDB" id="6231665at2"/>
<dbReference type="GO" id="GO:0000155">
    <property type="term" value="F:phosphorelay sensor kinase activity"/>
    <property type="evidence" value="ECO:0007669"/>
    <property type="project" value="InterPro"/>
</dbReference>
<dbReference type="eggNOG" id="COG3290">
    <property type="taxonomic scope" value="Bacteria"/>
</dbReference>
<accession>C6XSE5</accession>
<dbReference type="SUPFAM" id="SSF47384">
    <property type="entry name" value="Homodimeric domain of signal transducing histidine kinase"/>
    <property type="match status" value="1"/>
</dbReference>
<dbReference type="InterPro" id="IPR035965">
    <property type="entry name" value="PAS-like_dom_sf"/>
</dbReference>
<dbReference type="Gene3D" id="3.30.450.20">
    <property type="entry name" value="PAS domain"/>
    <property type="match status" value="2"/>
</dbReference>
<dbReference type="CDD" id="cd00130">
    <property type="entry name" value="PAS"/>
    <property type="match status" value="2"/>
</dbReference>
<dbReference type="InterPro" id="IPR000014">
    <property type="entry name" value="PAS"/>
</dbReference>
<dbReference type="Pfam" id="PF08448">
    <property type="entry name" value="PAS_4"/>
    <property type="match status" value="1"/>
</dbReference>
<dbReference type="KEGG" id="phe:Phep_1274"/>
<organism evidence="2 3">
    <name type="scientific">Pedobacter heparinus (strain ATCC 13125 / DSM 2366 / CIP 104194 / JCM 7457 / NBRC 12017 / NCIMB 9290 / NRRL B-14731 / HIM 762-3)</name>
    <dbReference type="NCBI Taxonomy" id="485917"/>
    <lineage>
        <taxon>Bacteria</taxon>
        <taxon>Pseudomonadati</taxon>
        <taxon>Bacteroidota</taxon>
        <taxon>Sphingobacteriia</taxon>
        <taxon>Sphingobacteriales</taxon>
        <taxon>Sphingobacteriaceae</taxon>
        <taxon>Pedobacter</taxon>
    </lineage>
</organism>
<evidence type="ECO:0000259" key="1">
    <source>
        <dbReference type="PROSITE" id="PS50112"/>
    </source>
</evidence>
<dbReference type="NCBIfam" id="TIGR00229">
    <property type="entry name" value="sensory_box"/>
    <property type="match status" value="2"/>
</dbReference>
<dbReference type="EMBL" id="CP001681">
    <property type="protein sequence ID" value="ACU03490.1"/>
    <property type="molecule type" value="Genomic_DNA"/>
</dbReference>
<dbReference type="AlphaFoldDB" id="C6XSE5"/>
<dbReference type="PROSITE" id="PS50112">
    <property type="entry name" value="PAS"/>
    <property type="match status" value="1"/>
</dbReference>
<dbReference type="Proteomes" id="UP000000852">
    <property type="component" value="Chromosome"/>
</dbReference>
<dbReference type="STRING" id="485917.Phep_1274"/>
<gene>
    <name evidence="2" type="ordered locus">Phep_1274</name>
</gene>
<dbReference type="HOGENOM" id="CLU_052499_0_0_10"/>
<reference evidence="2 3" key="1">
    <citation type="journal article" date="2009" name="Stand. Genomic Sci.">
        <title>Complete genome sequence of Pedobacter heparinus type strain (HIM 762-3).</title>
        <authorList>
            <person name="Han C."/>
            <person name="Spring S."/>
            <person name="Lapidus A."/>
            <person name="Del Rio T.G."/>
            <person name="Tice H."/>
            <person name="Copeland A."/>
            <person name="Cheng J.F."/>
            <person name="Lucas S."/>
            <person name="Chen F."/>
            <person name="Nolan M."/>
            <person name="Bruce D."/>
            <person name="Goodwin L."/>
            <person name="Pitluck S."/>
            <person name="Ivanova N."/>
            <person name="Mavromatis K."/>
            <person name="Mikhailova N."/>
            <person name="Pati A."/>
            <person name="Chen A."/>
            <person name="Palaniappan K."/>
            <person name="Land M."/>
            <person name="Hauser L."/>
            <person name="Chang Y.J."/>
            <person name="Jeffries C.C."/>
            <person name="Saunders E."/>
            <person name="Chertkov O."/>
            <person name="Brettin T."/>
            <person name="Goker M."/>
            <person name="Rohde M."/>
            <person name="Bristow J."/>
            <person name="Eisen J.A."/>
            <person name="Markowitz V."/>
            <person name="Hugenholtz P."/>
            <person name="Kyrpides N.C."/>
            <person name="Klenk H.P."/>
            <person name="Detter J.C."/>
        </authorList>
    </citation>
    <scope>NUCLEOTIDE SEQUENCE [LARGE SCALE GENOMIC DNA]</scope>
    <source>
        <strain evidence="3">ATCC 13125 / DSM 2366 / CIP 104194 / JCM 7457 / NBRC 12017 / NCIMB 9290 / NRRL B-14731 / HIM 762-3</strain>
    </source>
</reference>
<dbReference type="InterPro" id="IPR036097">
    <property type="entry name" value="HisK_dim/P_sf"/>
</dbReference>